<proteinExistence type="predicted"/>
<sequence length="115" mass="11943">MMLITGPLWSGKRDFACRLLGCTREELAGRAVWDVQALAAGCGTDAELEALAGRLAGYEAVILTEEGGGVVPADPAVRAAREAAGRLACLLAARADCVVRVFCGLPLVLKGECNL</sequence>
<accession>A0A9D1QAB2</accession>
<dbReference type="GO" id="GO:0000166">
    <property type="term" value="F:nucleotide binding"/>
    <property type="evidence" value="ECO:0007669"/>
    <property type="project" value="InterPro"/>
</dbReference>
<protein>
    <submittedName>
        <fullName evidence="1">Bifunctional adenosylcobinamide kinase/adenosylcobinamide-phosphate guanylyltransferase</fullName>
    </submittedName>
</protein>
<dbReference type="Proteomes" id="UP000823933">
    <property type="component" value="Unassembled WGS sequence"/>
</dbReference>
<dbReference type="SUPFAM" id="SSF52540">
    <property type="entry name" value="P-loop containing nucleoside triphosphate hydrolases"/>
    <property type="match status" value="1"/>
</dbReference>
<dbReference type="GO" id="GO:0016779">
    <property type="term" value="F:nucleotidyltransferase activity"/>
    <property type="evidence" value="ECO:0007669"/>
    <property type="project" value="UniProtKB-KW"/>
</dbReference>
<dbReference type="EMBL" id="DXHQ01000104">
    <property type="protein sequence ID" value="HIW09532.1"/>
    <property type="molecule type" value="Genomic_DNA"/>
</dbReference>
<evidence type="ECO:0000313" key="1">
    <source>
        <dbReference type="EMBL" id="HIW09532.1"/>
    </source>
</evidence>
<dbReference type="Pfam" id="PF02283">
    <property type="entry name" value="CobU"/>
    <property type="match status" value="1"/>
</dbReference>
<dbReference type="Gene3D" id="3.40.50.300">
    <property type="entry name" value="P-loop containing nucleotide triphosphate hydrolases"/>
    <property type="match status" value="1"/>
</dbReference>
<reference evidence="1" key="1">
    <citation type="journal article" date="2021" name="PeerJ">
        <title>Extensive microbial diversity within the chicken gut microbiome revealed by metagenomics and culture.</title>
        <authorList>
            <person name="Gilroy R."/>
            <person name="Ravi A."/>
            <person name="Getino M."/>
            <person name="Pursley I."/>
            <person name="Horton D.L."/>
            <person name="Alikhan N.F."/>
            <person name="Baker D."/>
            <person name="Gharbi K."/>
            <person name="Hall N."/>
            <person name="Watson M."/>
            <person name="Adriaenssens E.M."/>
            <person name="Foster-Nyarko E."/>
            <person name="Jarju S."/>
            <person name="Secka A."/>
            <person name="Antonio M."/>
            <person name="Oren A."/>
            <person name="Chaudhuri R.R."/>
            <person name="La Ragione R."/>
            <person name="Hildebrand F."/>
            <person name="Pallen M.J."/>
        </authorList>
    </citation>
    <scope>NUCLEOTIDE SEQUENCE</scope>
    <source>
        <strain evidence="1">ChiHcolR34-3080</strain>
    </source>
</reference>
<dbReference type="InterPro" id="IPR003203">
    <property type="entry name" value="CobU/CobP"/>
</dbReference>
<reference evidence="1" key="2">
    <citation type="submission" date="2021-04" db="EMBL/GenBank/DDBJ databases">
        <authorList>
            <person name="Gilroy R."/>
        </authorList>
    </citation>
    <scope>NUCLEOTIDE SEQUENCE</scope>
    <source>
        <strain evidence="1">ChiHcolR34-3080</strain>
    </source>
</reference>
<comment type="caution">
    <text evidence="1">The sequence shown here is derived from an EMBL/GenBank/DDBJ whole genome shotgun (WGS) entry which is preliminary data.</text>
</comment>
<keyword evidence="1" id="KW-0418">Kinase</keyword>
<gene>
    <name evidence="1" type="ORF">H9890_09065</name>
</gene>
<organism evidence="1 2">
    <name type="scientific">Candidatus Faecalibacterium intestinigallinarum</name>
    <dbReference type="NCBI Taxonomy" id="2838581"/>
    <lineage>
        <taxon>Bacteria</taxon>
        <taxon>Bacillati</taxon>
        <taxon>Bacillota</taxon>
        <taxon>Clostridia</taxon>
        <taxon>Eubacteriales</taxon>
        <taxon>Oscillospiraceae</taxon>
        <taxon>Faecalibacterium</taxon>
    </lineage>
</organism>
<name>A0A9D1QAB2_9FIRM</name>
<evidence type="ECO:0000313" key="2">
    <source>
        <dbReference type="Proteomes" id="UP000823933"/>
    </source>
</evidence>
<dbReference type="AlphaFoldDB" id="A0A9D1QAB2"/>
<dbReference type="GO" id="GO:0043752">
    <property type="term" value="F:adenosylcobinamide kinase activity"/>
    <property type="evidence" value="ECO:0007669"/>
    <property type="project" value="InterPro"/>
</dbReference>
<keyword evidence="1" id="KW-0808">Transferase</keyword>
<dbReference type="InterPro" id="IPR027417">
    <property type="entry name" value="P-loop_NTPase"/>
</dbReference>
<keyword evidence="1" id="KW-0548">Nucleotidyltransferase</keyword>
<dbReference type="GO" id="GO:0009236">
    <property type="term" value="P:cobalamin biosynthetic process"/>
    <property type="evidence" value="ECO:0007669"/>
    <property type="project" value="InterPro"/>
</dbReference>